<keyword evidence="7" id="KW-1185">Reference proteome</keyword>
<reference evidence="8" key="2">
    <citation type="submission" date="2025-08" db="UniProtKB">
        <authorList>
            <consortium name="RefSeq"/>
        </authorList>
    </citation>
    <scope>IDENTIFICATION</scope>
    <source>
        <tissue evidence="8">Leaf</tissue>
    </source>
</reference>
<evidence type="ECO:0000256" key="5">
    <source>
        <dbReference type="ARBA" id="ARBA00024045"/>
    </source>
</evidence>
<sequence>MGLSCLPLSPANGPIPNRDVAFKIPDNCDECKKIMTETIPKFKGVASCVTDTKNQKIVVTGSFNEEKLLKKLKKVTCEDVEIVVKSEKKGDERTELEKFLMMFSDGNPNAKCTIS</sequence>
<dbReference type="PANTHER" id="PTHR46195">
    <property type="entry name" value="HEAVY METAL-ASSOCIATED ISOPRENYLATED PLANT PROTEIN 7"/>
    <property type="match status" value="1"/>
</dbReference>
<dbReference type="GeneID" id="104718846"/>
<accession>A0ABM0U2R2</accession>
<keyword evidence="4" id="KW-0636">Prenylation</keyword>
<reference evidence="7" key="1">
    <citation type="journal article" date="2014" name="Nat. Commun.">
        <title>The emerging biofuel crop Camelina sativa retains a highly undifferentiated hexaploid genome structure.</title>
        <authorList>
            <person name="Kagale S."/>
            <person name="Koh C."/>
            <person name="Nixon J."/>
            <person name="Bollina V."/>
            <person name="Clarke W.E."/>
            <person name="Tuteja R."/>
            <person name="Spillane C."/>
            <person name="Robinson S.J."/>
            <person name="Links M.G."/>
            <person name="Clarke C."/>
            <person name="Higgins E.E."/>
            <person name="Huebert T."/>
            <person name="Sharpe A.G."/>
            <person name="Parkin I.A."/>
        </authorList>
    </citation>
    <scope>NUCLEOTIDE SEQUENCE [LARGE SCALE GENOMIC DNA]</scope>
    <source>
        <strain evidence="7">cv. DH55</strain>
    </source>
</reference>
<proteinExistence type="inferred from homology"/>
<protein>
    <submittedName>
        <fullName evidence="8">Uncharacterized protein LOC104718846</fullName>
    </submittedName>
</protein>
<dbReference type="RefSeq" id="XP_010434950.1">
    <property type="nucleotide sequence ID" value="XM_010436648.1"/>
</dbReference>
<evidence type="ECO:0000313" key="8">
    <source>
        <dbReference type="RefSeq" id="XP_010434950.1"/>
    </source>
</evidence>
<dbReference type="InterPro" id="IPR006121">
    <property type="entry name" value="HMA_dom"/>
</dbReference>
<evidence type="ECO:0000313" key="7">
    <source>
        <dbReference type="Proteomes" id="UP000694864"/>
    </source>
</evidence>
<dbReference type="SUPFAM" id="SSF55008">
    <property type="entry name" value="HMA, heavy metal-associated domain"/>
    <property type="match status" value="1"/>
</dbReference>
<evidence type="ECO:0000256" key="1">
    <source>
        <dbReference type="ARBA" id="ARBA00022481"/>
    </source>
</evidence>
<evidence type="ECO:0000256" key="2">
    <source>
        <dbReference type="ARBA" id="ARBA00022723"/>
    </source>
</evidence>
<evidence type="ECO:0000256" key="3">
    <source>
        <dbReference type="ARBA" id="ARBA00023288"/>
    </source>
</evidence>
<comment type="similarity">
    <text evidence="5">Belongs to the HIPP family.</text>
</comment>
<keyword evidence="2" id="KW-0479">Metal-binding</keyword>
<organism evidence="7 8">
    <name type="scientific">Camelina sativa</name>
    <name type="common">False flax</name>
    <name type="synonym">Myagrum sativum</name>
    <dbReference type="NCBI Taxonomy" id="90675"/>
    <lineage>
        <taxon>Eukaryota</taxon>
        <taxon>Viridiplantae</taxon>
        <taxon>Streptophyta</taxon>
        <taxon>Embryophyta</taxon>
        <taxon>Tracheophyta</taxon>
        <taxon>Spermatophyta</taxon>
        <taxon>Magnoliopsida</taxon>
        <taxon>eudicotyledons</taxon>
        <taxon>Gunneridae</taxon>
        <taxon>Pentapetalae</taxon>
        <taxon>rosids</taxon>
        <taxon>malvids</taxon>
        <taxon>Brassicales</taxon>
        <taxon>Brassicaceae</taxon>
        <taxon>Camelineae</taxon>
        <taxon>Camelina</taxon>
    </lineage>
</organism>
<evidence type="ECO:0000256" key="4">
    <source>
        <dbReference type="ARBA" id="ARBA00023289"/>
    </source>
</evidence>
<keyword evidence="3" id="KW-0449">Lipoprotein</keyword>
<gene>
    <name evidence="8" type="primary">LOC104718846</name>
</gene>
<keyword evidence="1" id="KW-0488">Methylation</keyword>
<dbReference type="Pfam" id="PF00403">
    <property type="entry name" value="HMA"/>
    <property type="match status" value="1"/>
</dbReference>
<dbReference type="PANTHER" id="PTHR46195:SF18">
    <property type="entry name" value="SUPEROXIDE DISMUTASE 1 COPPER CHAPERONE-LIKE PROTEIN"/>
    <property type="match status" value="1"/>
</dbReference>
<dbReference type="InterPro" id="IPR036163">
    <property type="entry name" value="HMA_dom_sf"/>
</dbReference>
<dbReference type="PROSITE" id="PS50846">
    <property type="entry name" value="HMA_2"/>
    <property type="match status" value="1"/>
</dbReference>
<name>A0ABM0U2R2_CAMSA</name>
<dbReference type="Gene3D" id="3.30.70.100">
    <property type="match status" value="1"/>
</dbReference>
<dbReference type="Proteomes" id="UP000694864">
    <property type="component" value="Chromosome 10"/>
</dbReference>
<feature type="domain" description="HMA" evidence="6">
    <location>
        <begin position="17"/>
        <end position="80"/>
    </location>
</feature>
<dbReference type="InterPro" id="IPR044577">
    <property type="entry name" value="HIPP4/7/8/17/18/19"/>
</dbReference>
<evidence type="ECO:0000259" key="6">
    <source>
        <dbReference type="PROSITE" id="PS50846"/>
    </source>
</evidence>